<dbReference type="PANTHER" id="PTHR43737:SF1">
    <property type="entry name" value="DUF1501 DOMAIN-CONTAINING PROTEIN"/>
    <property type="match status" value="1"/>
</dbReference>
<dbReference type="EMBL" id="CP036433">
    <property type="protein sequence ID" value="QDU94750.1"/>
    <property type="molecule type" value="Genomic_DNA"/>
</dbReference>
<sequence>MHLDRRQILRAGAAGMFGLSAGNAWAAEQKSGIRPRAKSVIFLFQWGGPSHVDMFDRKPNAPADVRGPLGATQSSLPGSPVCELLPEMAKRMHQVTQIRSLTHTMKNHNSAGYYALTGHAPPRDDQRLRDSIELFPAYGSVVDHLAPGSGDIPSFVSYPHVIRDGSITPGQHASFLGKRHDPLFFREDPNQAGFRLPELSLPAGLTVDRLSRRRELQQLIDQQTRLLEYAEPAQGFDEYYSRALTMLTSDRVRKAFDLSAEPDAVRERYGRTSYGQSCLLARRLVEAEVKFINVYFSDTIGGRKIDSGGWDTHGFDDTRMFEIVDKYHLPVTDQTLPTLLDDLRERGLLETTLVVWVGEFGRTPKINKNASRDHWPQCYTALLAGGGVKEGYIHGASDAHAMYPDEHPVKPDDLAATMHYLLGIDPASEIVDRNNRPLVIAGKPILEVIA</sequence>
<dbReference type="PROSITE" id="PS51318">
    <property type="entry name" value="TAT"/>
    <property type="match status" value="1"/>
</dbReference>
<dbReference type="PANTHER" id="PTHR43737">
    <property type="entry name" value="BLL7424 PROTEIN"/>
    <property type="match status" value="1"/>
</dbReference>
<reference evidence="1 2" key="1">
    <citation type="submission" date="2019-02" db="EMBL/GenBank/DDBJ databases">
        <title>Deep-cultivation of Planctomycetes and their phenomic and genomic characterization uncovers novel biology.</title>
        <authorList>
            <person name="Wiegand S."/>
            <person name="Jogler M."/>
            <person name="Boedeker C."/>
            <person name="Pinto D."/>
            <person name="Vollmers J."/>
            <person name="Rivas-Marin E."/>
            <person name="Kohn T."/>
            <person name="Peeters S.H."/>
            <person name="Heuer A."/>
            <person name="Rast P."/>
            <person name="Oberbeckmann S."/>
            <person name="Bunk B."/>
            <person name="Jeske O."/>
            <person name="Meyerdierks A."/>
            <person name="Storesund J.E."/>
            <person name="Kallscheuer N."/>
            <person name="Luecker S."/>
            <person name="Lage O.M."/>
            <person name="Pohl T."/>
            <person name="Merkel B.J."/>
            <person name="Hornburger P."/>
            <person name="Mueller R.-W."/>
            <person name="Bruemmer F."/>
            <person name="Labrenz M."/>
            <person name="Spormann A.M."/>
            <person name="Op den Camp H."/>
            <person name="Overmann J."/>
            <person name="Amann R."/>
            <person name="Jetten M.S.M."/>
            <person name="Mascher T."/>
            <person name="Medema M.H."/>
            <person name="Devos D.P."/>
            <person name="Kaster A.-K."/>
            <person name="Ovreas L."/>
            <person name="Rohde M."/>
            <person name="Galperin M.Y."/>
            <person name="Jogler C."/>
        </authorList>
    </citation>
    <scope>NUCLEOTIDE SEQUENCE [LARGE SCALE GENOMIC DNA]</scope>
    <source>
        <strain evidence="1 2">Pla85_3_4</strain>
    </source>
</reference>
<accession>A0A518DSC8</accession>
<dbReference type="SUPFAM" id="SSF53649">
    <property type="entry name" value="Alkaline phosphatase-like"/>
    <property type="match status" value="1"/>
</dbReference>
<evidence type="ECO:0000313" key="2">
    <source>
        <dbReference type="Proteomes" id="UP000317648"/>
    </source>
</evidence>
<dbReference type="InterPro" id="IPR017850">
    <property type="entry name" value="Alkaline_phosphatase_core_sf"/>
</dbReference>
<dbReference type="InterPro" id="IPR010869">
    <property type="entry name" value="DUF1501"/>
</dbReference>
<organism evidence="1 2">
    <name type="scientific">Lignipirellula cremea</name>
    <dbReference type="NCBI Taxonomy" id="2528010"/>
    <lineage>
        <taxon>Bacteria</taxon>
        <taxon>Pseudomonadati</taxon>
        <taxon>Planctomycetota</taxon>
        <taxon>Planctomycetia</taxon>
        <taxon>Pirellulales</taxon>
        <taxon>Pirellulaceae</taxon>
        <taxon>Lignipirellula</taxon>
    </lineage>
</organism>
<dbReference type="KEGG" id="lcre:Pla8534_25570"/>
<dbReference type="Gene3D" id="3.40.720.10">
    <property type="entry name" value="Alkaline Phosphatase, subunit A"/>
    <property type="match status" value="1"/>
</dbReference>
<evidence type="ECO:0000313" key="1">
    <source>
        <dbReference type="EMBL" id="QDU94750.1"/>
    </source>
</evidence>
<dbReference type="Proteomes" id="UP000317648">
    <property type="component" value="Chromosome"/>
</dbReference>
<dbReference type="Pfam" id="PF07394">
    <property type="entry name" value="DUF1501"/>
    <property type="match status" value="1"/>
</dbReference>
<dbReference type="InterPro" id="IPR006311">
    <property type="entry name" value="TAT_signal"/>
</dbReference>
<keyword evidence="2" id="KW-1185">Reference proteome</keyword>
<dbReference type="RefSeq" id="WP_145053424.1">
    <property type="nucleotide sequence ID" value="NZ_CP036433.1"/>
</dbReference>
<dbReference type="OrthoDB" id="127333at2"/>
<evidence type="ECO:0008006" key="3">
    <source>
        <dbReference type="Google" id="ProtNLM"/>
    </source>
</evidence>
<proteinExistence type="predicted"/>
<gene>
    <name evidence="1" type="ORF">Pla8534_25570</name>
</gene>
<protein>
    <recommendedName>
        <fullName evidence="3">Sulfatase</fullName>
    </recommendedName>
</protein>
<name>A0A518DSC8_9BACT</name>
<dbReference type="AlphaFoldDB" id="A0A518DSC8"/>